<keyword evidence="5" id="KW-0999">Mitochondrion inner membrane</keyword>
<dbReference type="OrthoDB" id="1913277at2759"/>
<evidence type="ECO:0000256" key="6">
    <source>
        <dbReference type="ARBA" id="ARBA00022989"/>
    </source>
</evidence>
<comment type="caution">
    <text evidence="12">The sequence shown here is derived from an EMBL/GenBank/DDBJ whole genome shotgun (WGS) entry which is preliminary data.</text>
</comment>
<feature type="transmembrane region" description="Helical" evidence="11">
    <location>
        <begin position="12"/>
        <end position="30"/>
    </location>
</feature>
<evidence type="ECO:0000256" key="10">
    <source>
        <dbReference type="ARBA" id="ARBA00031497"/>
    </source>
</evidence>
<comment type="similarity">
    <text evidence="2">Belongs to the complex I NDUFA11 subunit family.</text>
</comment>
<feature type="transmembrane region" description="Helical" evidence="11">
    <location>
        <begin position="51"/>
        <end position="68"/>
    </location>
</feature>
<keyword evidence="8 11" id="KW-0472">Membrane</keyword>
<keyword evidence="4 11" id="KW-0812">Transmembrane</keyword>
<evidence type="ECO:0000256" key="8">
    <source>
        <dbReference type="ARBA" id="ARBA00023136"/>
    </source>
</evidence>
<evidence type="ECO:0000313" key="12">
    <source>
        <dbReference type="EMBL" id="GFQ77869.1"/>
    </source>
</evidence>
<dbReference type="EMBL" id="BMAO01002047">
    <property type="protein sequence ID" value="GFQ77869.1"/>
    <property type="molecule type" value="Genomic_DNA"/>
</dbReference>
<evidence type="ECO:0000256" key="5">
    <source>
        <dbReference type="ARBA" id="ARBA00022792"/>
    </source>
</evidence>
<dbReference type="PANTHER" id="PTHR21382:SF1">
    <property type="entry name" value="NADH DEHYDROGENASE [UBIQUINONE] 1 ALPHA SUBCOMPLEX SUBUNIT 11"/>
    <property type="match status" value="1"/>
</dbReference>
<evidence type="ECO:0000256" key="2">
    <source>
        <dbReference type="ARBA" id="ARBA00008699"/>
    </source>
</evidence>
<reference evidence="12" key="1">
    <citation type="submission" date="2020-07" db="EMBL/GenBank/DDBJ databases">
        <title>Multicomponent nature underlies the extraordinary mechanical properties of spider dragline silk.</title>
        <authorList>
            <person name="Kono N."/>
            <person name="Nakamura H."/>
            <person name="Mori M."/>
            <person name="Yoshida Y."/>
            <person name="Ohtoshi R."/>
            <person name="Malay A.D."/>
            <person name="Moran D.A.P."/>
            <person name="Tomita M."/>
            <person name="Numata K."/>
            <person name="Arakawa K."/>
        </authorList>
    </citation>
    <scope>NUCLEOTIDE SEQUENCE</scope>
</reference>
<dbReference type="GO" id="GO:0006120">
    <property type="term" value="P:mitochondrial electron transport, NADH to ubiquinone"/>
    <property type="evidence" value="ECO:0007669"/>
    <property type="project" value="InterPro"/>
</dbReference>
<proteinExistence type="inferred from homology"/>
<evidence type="ECO:0000313" key="13">
    <source>
        <dbReference type="Proteomes" id="UP000887116"/>
    </source>
</evidence>
<evidence type="ECO:0000256" key="7">
    <source>
        <dbReference type="ARBA" id="ARBA00023128"/>
    </source>
</evidence>
<dbReference type="AlphaFoldDB" id="A0A8X6KLN6"/>
<comment type="subcellular location">
    <subcellularLocation>
        <location evidence="1">Mitochondrion inner membrane</location>
        <topology evidence="1">Multi-pass membrane protein</topology>
        <orientation evidence="1">Matrix side</orientation>
    </subcellularLocation>
</comment>
<sequence>MHFNHSGTLTNIHVLVAVIITFCTHLPIIYSEKQNFDGQECLPKTYYYTKYGAIGGAIFSIYEMALISKPQTLHSTLARFGRFTFPFAGMGFAFGASLCLLGQIRKKDDFVNHLIGGAIAGSVWGMKYRSISTGHVIGIVVGLTAGYFKYFKENNLPTFVTRDDATNRFDPRLDFTIRLYDDPGRPNEA</sequence>
<dbReference type="InterPro" id="IPR039205">
    <property type="entry name" value="NDUFA11"/>
</dbReference>
<gene>
    <name evidence="12" type="primary">AVEN_245207_1</name>
    <name evidence="12" type="ORF">TNCT_450501</name>
</gene>
<evidence type="ECO:0000256" key="1">
    <source>
        <dbReference type="ARBA" id="ARBA00004292"/>
    </source>
</evidence>
<keyword evidence="7" id="KW-0496">Mitochondrion</keyword>
<name>A0A8X6KLN6_TRICU</name>
<dbReference type="GO" id="GO:0005743">
    <property type="term" value="C:mitochondrial inner membrane"/>
    <property type="evidence" value="ECO:0007669"/>
    <property type="project" value="UniProtKB-SubCell"/>
</dbReference>
<organism evidence="12 13">
    <name type="scientific">Trichonephila clavata</name>
    <name type="common">Joro spider</name>
    <name type="synonym">Nephila clavata</name>
    <dbReference type="NCBI Taxonomy" id="2740835"/>
    <lineage>
        <taxon>Eukaryota</taxon>
        <taxon>Metazoa</taxon>
        <taxon>Ecdysozoa</taxon>
        <taxon>Arthropoda</taxon>
        <taxon>Chelicerata</taxon>
        <taxon>Arachnida</taxon>
        <taxon>Araneae</taxon>
        <taxon>Araneomorphae</taxon>
        <taxon>Entelegynae</taxon>
        <taxon>Araneoidea</taxon>
        <taxon>Nephilidae</taxon>
        <taxon>Trichonephila</taxon>
    </lineage>
</organism>
<dbReference type="Proteomes" id="UP000887116">
    <property type="component" value="Unassembled WGS sequence"/>
</dbReference>
<evidence type="ECO:0000256" key="9">
    <source>
        <dbReference type="ARBA" id="ARBA00030608"/>
    </source>
</evidence>
<feature type="transmembrane region" description="Helical" evidence="11">
    <location>
        <begin position="80"/>
        <end position="101"/>
    </location>
</feature>
<evidence type="ECO:0000256" key="4">
    <source>
        <dbReference type="ARBA" id="ARBA00022692"/>
    </source>
</evidence>
<accession>A0A8X6KLN6</accession>
<keyword evidence="6 11" id="KW-1133">Transmembrane helix</keyword>
<dbReference type="PANTHER" id="PTHR21382">
    <property type="entry name" value="NADH-UBIQUINONE OXIDOREDUCTASE SUBUNIT"/>
    <property type="match status" value="1"/>
</dbReference>
<evidence type="ECO:0000256" key="3">
    <source>
        <dbReference type="ARBA" id="ARBA00018191"/>
    </source>
</evidence>
<evidence type="ECO:0000256" key="11">
    <source>
        <dbReference type="SAM" id="Phobius"/>
    </source>
</evidence>
<keyword evidence="13" id="KW-1185">Reference proteome</keyword>
<dbReference type="GO" id="GO:0045271">
    <property type="term" value="C:respiratory chain complex I"/>
    <property type="evidence" value="ECO:0007669"/>
    <property type="project" value="InterPro"/>
</dbReference>
<protein>
    <recommendedName>
        <fullName evidence="3">NADH dehydrogenase [ubiquinone] 1 alpha subcomplex subunit 11</fullName>
    </recommendedName>
    <alternativeName>
        <fullName evidence="9">Complex I-B14.7</fullName>
    </alternativeName>
    <alternativeName>
        <fullName evidence="10">NADH-ubiquinone oxidoreductase subunit B14.7</fullName>
    </alternativeName>
</protein>